<organism evidence="5 6">
    <name type="scientific">Rubritalea tangerina</name>
    <dbReference type="NCBI Taxonomy" id="430798"/>
    <lineage>
        <taxon>Bacteria</taxon>
        <taxon>Pseudomonadati</taxon>
        <taxon>Verrucomicrobiota</taxon>
        <taxon>Verrucomicrobiia</taxon>
        <taxon>Verrucomicrobiales</taxon>
        <taxon>Rubritaleaceae</taxon>
        <taxon>Rubritalea</taxon>
    </lineage>
</organism>
<sequence length="349" mass="37669">MALKEKRPETVVGLFVLLGFLTLAALIVQFGRVGESKGDTYHVSVEFKDASGLIKGSEVRMGGARIGRVLNTPSLTDELTVLVKLSLDDRVKIYEGSQFMIQSISLLGDKMIVVIPPEDGLREATLQDGDQVTGGGAGGLDALQSDAESVARDARKLMKDARTSLLKFDSALDDIRVVSGRLGDTLEKVNQGVLGDENLENLKKSIANLEQATESFKGLGKGLEPSVAEVRAAIASVKDAADAAEKTFDVVQTEVKELRPAVEELPATIKEFRTAATKISKFVDNADATLNGLSDGDGLLGTLVSDEEVSADTKIFIKNLKRHGVLGYKDDSTYDERDPERSRFRGVRR</sequence>
<name>A0ABW4ZB47_9BACT</name>
<keyword evidence="1" id="KW-0175">Coiled coil</keyword>
<comment type="caution">
    <text evidence="5">The sequence shown here is derived from an EMBL/GenBank/DDBJ whole genome shotgun (WGS) entry which is preliminary data.</text>
</comment>
<dbReference type="Pfam" id="PF02470">
    <property type="entry name" value="MlaD"/>
    <property type="match status" value="1"/>
</dbReference>
<feature type="domain" description="Mce/MlaD" evidence="4">
    <location>
        <begin position="40"/>
        <end position="117"/>
    </location>
</feature>
<evidence type="ECO:0000256" key="2">
    <source>
        <dbReference type="SAM" id="MobiDB-lite"/>
    </source>
</evidence>
<dbReference type="InterPro" id="IPR003399">
    <property type="entry name" value="Mce/MlaD"/>
</dbReference>
<feature type="compositionally biased region" description="Basic and acidic residues" evidence="2">
    <location>
        <begin position="328"/>
        <end position="343"/>
    </location>
</feature>
<dbReference type="EMBL" id="JBHUJB010000040">
    <property type="protein sequence ID" value="MFD2159210.1"/>
    <property type="molecule type" value="Genomic_DNA"/>
</dbReference>
<feature type="transmembrane region" description="Helical" evidence="3">
    <location>
        <begin position="12"/>
        <end position="31"/>
    </location>
</feature>
<feature type="coiled-coil region" evidence="1">
    <location>
        <begin position="199"/>
        <end position="247"/>
    </location>
</feature>
<dbReference type="PANTHER" id="PTHR33371:SF4">
    <property type="entry name" value="INTERMEMBRANE PHOSPHOLIPID TRANSPORT SYSTEM BINDING PROTEIN MLAD"/>
    <property type="match status" value="1"/>
</dbReference>
<keyword evidence="6" id="KW-1185">Reference proteome</keyword>
<evidence type="ECO:0000256" key="1">
    <source>
        <dbReference type="SAM" id="Coils"/>
    </source>
</evidence>
<feature type="region of interest" description="Disordered" evidence="2">
    <location>
        <begin position="328"/>
        <end position="349"/>
    </location>
</feature>
<evidence type="ECO:0000259" key="4">
    <source>
        <dbReference type="Pfam" id="PF02470"/>
    </source>
</evidence>
<keyword evidence="3" id="KW-0812">Transmembrane</keyword>
<gene>
    <name evidence="5" type="ORF">ACFSW8_09900</name>
</gene>
<keyword evidence="3" id="KW-1133">Transmembrane helix</keyword>
<evidence type="ECO:0000313" key="6">
    <source>
        <dbReference type="Proteomes" id="UP001597389"/>
    </source>
</evidence>
<reference evidence="6" key="1">
    <citation type="journal article" date="2019" name="Int. J. Syst. Evol. Microbiol.">
        <title>The Global Catalogue of Microorganisms (GCM) 10K type strain sequencing project: providing services to taxonomists for standard genome sequencing and annotation.</title>
        <authorList>
            <consortium name="The Broad Institute Genomics Platform"/>
            <consortium name="The Broad Institute Genome Sequencing Center for Infectious Disease"/>
            <person name="Wu L."/>
            <person name="Ma J."/>
        </authorList>
    </citation>
    <scope>NUCLEOTIDE SEQUENCE [LARGE SCALE GENOMIC DNA]</scope>
    <source>
        <strain evidence="6">CCUG 57942</strain>
    </source>
</reference>
<proteinExistence type="predicted"/>
<keyword evidence="3" id="KW-0472">Membrane</keyword>
<dbReference type="Proteomes" id="UP001597389">
    <property type="component" value="Unassembled WGS sequence"/>
</dbReference>
<dbReference type="Gene3D" id="1.10.287.950">
    <property type="entry name" value="Methyl-accepting chemotaxis protein"/>
    <property type="match status" value="1"/>
</dbReference>
<evidence type="ECO:0000313" key="5">
    <source>
        <dbReference type="EMBL" id="MFD2159210.1"/>
    </source>
</evidence>
<evidence type="ECO:0000256" key="3">
    <source>
        <dbReference type="SAM" id="Phobius"/>
    </source>
</evidence>
<accession>A0ABW4ZB47</accession>
<protein>
    <submittedName>
        <fullName evidence="5">MlaD family protein</fullName>
    </submittedName>
</protein>
<dbReference type="InterPro" id="IPR052336">
    <property type="entry name" value="MlaD_Phospholipid_Transporter"/>
</dbReference>
<dbReference type="RefSeq" id="WP_377088593.1">
    <property type="nucleotide sequence ID" value="NZ_JBHSJL010000014.1"/>
</dbReference>
<dbReference type="PANTHER" id="PTHR33371">
    <property type="entry name" value="INTERMEMBRANE PHOSPHOLIPID TRANSPORT SYSTEM BINDING PROTEIN MLAD-RELATED"/>
    <property type="match status" value="1"/>
</dbReference>